<keyword evidence="7" id="KW-0418">Kinase</keyword>
<keyword evidence="5" id="KW-0808">Transferase</keyword>
<feature type="domain" description="Response regulatory" evidence="16">
    <location>
        <begin position="679"/>
        <end position="793"/>
    </location>
</feature>
<dbReference type="Pfam" id="PF00072">
    <property type="entry name" value="Response_reg"/>
    <property type="match status" value="2"/>
</dbReference>
<name>A0A1X0Y3T2_9BACT</name>
<organism evidence="18 19">
    <name type="scientific">Geothermobacter hydrogeniphilus</name>
    <dbReference type="NCBI Taxonomy" id="1969733"/>
    <lineage>
        <taxon>Bacteria</taxon>
        <taxon>Pseudomonadati</taxon>
        <taxon>Thermodesulfobacteriota</taxon>
        <taxon>Desulfuromonadia</taxon>
        <taxon>Desulfuromonadales</taxon>
        <taxon>Geothermobacteraceae</taxon>
        <taxon>Geothermobacter</taxon>
    </lineage>
</organism>
<keyword evidence="19" id="KW-1185">Reference proteome</keyword>
<dbReference type="SMART" id="SM00387">
    <property type="entry name" value="HATPase_c"/>
    <property type="match status" value="1"/>
</dbReference>
<keyword evidence="14" id="KW-1133">Transmembrane helix</keyword>
<dbReference type="OrthoDB" id="5378360at2"/>
<keyword evidence="6" id="KW-0547">Nucleotide-binding</keyword>
<dbReference type="GO" id="GO:0005524">
    <property type="term" value="F:ATP binding"/>
    <property type="evidence" value="ECO:0007669"/>
    <property type="project" value="UniProtKB-KW"/>
</dbReference>
<dbReference type="SMART" id="SM00448">
    <property type="entry name" value="REC"/>
    <property type="match status" value="2"/>
</dbReference>
<comment type="caution">
    <text evidence="12">Lacks conserved residue(s) required for the propagation of feature annotation.</text>
</comment>
<dbReference type="InterPro" id="IPR011006">
    <property type="entry name" value="CheY-like_superfamily"/>
</dbReference>
<dbReference type="InterPro" id="IPR004358">
    <property type="entry name" value="Sig_transdc_His_kin-like_C"/>
</dbReference>
<dbReference type="Gene3D" id="3.30.565.10">
    <property type="entry name" value="Histidine kinase-like ATPase, C-terminal domain"/>
    <property type="match status" value="1"/>
</dbReference>
<dbReference type="Gene3D" id="1.10.287.130">
    <property type="match status" value="1"/>
</dbReference>
<evidence type="ECO:0000259" key="16">
    <source>
        <dbReference type="PROSITE" id="PS50110"/>
    </source>
</evidence>
<dbReference type="PROSITE" id="PS50885">
    <property type="entry name" value="HAMP"/>
    <property type="match status" value="1"/>
</dbReference>
<evidence type="ECO:0000256" key="5">
    <source>
        <dbReference type="ARBA" id="ARBA00022679"/>
    </source>
</evidence>
<dbReference type="PROSITE" id="PS50109">
    <property type="entry name" value="HIS_KIN"/>
    <property type="match status" value="1"/>
</dbReference>
<dbReference type="SMART" id="SM00304">
    <property type="entry name" value="HAMP"/>
    <property type="match status" value="1"/>
</dbReference>
<dbReference type="SUPFAM" id="SSF55874">
    <property type="entry name" value="ATPase domain of HSP90 chaperone/DNA topoisomerase II/histidine kinase"/>
    <property type="match status" value="1"/>
</dbReference>
<feature type="coiled-coil region" evidence="13">
    <location>
        <begin position="234"/>
        <end position="296"/>
    </location>
</feature>
<evidence type="ECO:0000256" key="4">
    <source>
        <dbReference type="ARBA" id="ARBA00022553"/>
    </source>
</evidence>
<evidence type="ECO:0000256" key="3">
    <source>
        <dbReference type="ARBA" id="ARBA00012438"/>
    </source>
</evidence>
<dbReference type="PRINTS" id="PR00344">
    <property type="entry name" value="BCTRLSENSOR"/>
</dbReference>
<evidence type="ECO:0000256" key="12">
    <source>
        <dbReference type="PROSITE-ProRule" id="PRU00169"/>
    </source>
</evidence>
<evidence type="ECO:0000256" key="7">
    <source>
        <dbReference type="ARBA" id="ARBA00022777"/>
    </source>
</evidence>
<keyword evidence="8" id="KW-0067">ATP-binding</keyword>
<comment type="caution">
    <text evidence="18">The sequence shown here is derived from an EMBL/GenBank/DDBJ whole genome shotgun (WGS) entry which is preliminary data.</text>
</comment>
<dbReference type="FunFam" id="1.10.287.130:FF:000002">
    <property type="entry name" value="Two-component osmosensing histidine kinase"/>
    <property type="match status" value="1"/>
</dbReference>
<dbReference type="STRING" id="1969733.B5V00_09175"/>
<dbReference type="Pfam" id="PF00512">
    <property type="entry name" value="HisKA"/>
    <property type="match status" value="1"/>
</dbReference>
<evidence type="ECO:0000256" key="9">
    <source>
        <dbReference type="ARBA" id="ARBA00023012"/>
    </source>
</evidence>
<dbReference type="Pfam" id="PF00672">
    <property type="entry name" value="HAMP"/>
    <property type="match status" value="1"/>
</dbReference>
<dbReference type="EMBL" id="NAAD01000010">
    <property type="protein sequence ID" value="ORJ59835.1"/>
    <property type="molecule type" value="Genomic_DNA"/>
</dbReference>
<dbReference type="AlphaFoldDB" id="A0A1X0Y3T2"/>
<feature type="transmembrane region" description="Helical" evidence="14">
    <location>
        <begin position="162"/>
        <end position="183"/>
    </location>
</feature>
<comment type="subcellular location">
    <subcellularLocation>
        <location evidence="2">Membrane</location>
    </subcellularLocation>
</comment>
<accession>A0A1X0Y3T2</accession>
<dbReference type="InterPro" id="IPR036890">
    <property type="entry name" value="HATPase_C_sf"/>
</dbReference>
<dbReference type="Pfam" id="PF02518">
    <property type="entry name" value="HATPase_c"/>
    <property type="match status" value="1"/>
</dbReference>
<dbReference type="Gene3D" id="3.40.50.2300">
    <property type="match status" value="2"/>
</dbReference>
<keyword evidence="14" id="KW-0812">Transmembrane</keyword>
<dbReference type="Proteomes" id="UP000193136">
    <property type="component" value="Unassembled WGS sequence"/>
</dbReference>
<evidence type="ECO:0000259" key="15">
    <source>
        <dbReference type="PROSITE" id="PS50109"/>
    </source>
</evidence>
<dbReference type="InterPro" id="IPR003661">
    <property type="entry name" value="HisK_dim/P_dom"/>
</dbReference>
<evidence type="ECO:0000256" key="1">
    <source>
        <dbReference type="ARBA" id="ARBA00000085"/>
    </source>
</evidence>
<dbReference type="InterPro" id="IPR003660">
    <property type="entry name" value="HAMP_dom"/>
</dbReference>
<evidence type="ECO:0000256" key="14">
    <source>
        <dbReference type="SAM" id="Phobius"/>
    </source>
</evidence>
<dbReference type="InterPro" id="IPR036097">
    <property type="entry name" value="HisK_dim/P_sf"/>
</dbReference>
<feature type="domain" description="HAMP" evidence="17">
    <location>
        <begin position="189"/>
        <end position="242"/>
    </location>
</feature>
<dbReference type="FunFam" id="3.30.565.10:FF:000010">
    <property type="entry name" value="Sensor histidine kinase RcsC"/>
    <property type="match status" value="1"/>
</dbReference>
<dbReference type="SMART" id="SM00388">
    <property type="entry name" value="HisKA"/>
    <property type="match status" value="1"/>
</dbReference>
<dbReference type="InterPro" id="IPR003594">
    <property type="entry name" value="HATPase_dom"/>
</dbReference>
<evidence type="ECO:0000256" key="11">
    <source>
        <dbReference type="ARBA" id="ARBA00068150"/>
    </source>
</evidence>
<evidence type="ECO:0000259" key="17">
    <source>
        <dbReference type="PROSITE" id="PS50885"/>
    </source>
</evidence>
<evidence type="ECO:0000313" key="18">
    <source>
        <dbReference type="EMBL" id="ORJ59835.1"/>
    </source>
</evidence>
<reference evidence="18 19" key="1">
    <citation type="submission" date="2017-03" db="EMBL/GenBank/DDBJ databases">
        <title>Genome sequence of Geothermobacter sp. EPR-M, Deep-Sea Iron Reducer.</title>
        <authorList>
            <person name="Tully B."/>
            <person name="Savalia P."/>
            <person name="Abuyen K."/>
            <person name="Baughan C."/>
            <person name="Romero E."/>
            <person name="Ronkowski C."/>
            <person name="Torres B."/>
            <person name="Tremblay J."/>
            <person name="Trujillo A."/>
            <person name="Tyler M."/>
            <person name="Perez-Rodriguez I."/>
            <person name="Amend J."/>
        </authorList>
    </citation>
    <scope>NUCLEOTIDE SEQUENCE [LARGE SCALE GENOMIC DNA]</scope>
    <source>
        <strain evidence="18 19">EPR-M</strain>
    </source>
</reference>
<dbReference type="PANTHER" id="PTHR45339:SF1">
    <property type="entry name" value="HYBRID SIGNAL TRANSDUCTION HISTIDINE KINASE J"/>
    <property type="match status" value="1"/>
</dbReference>
<evidence type="ECO:0000256" key="10">
    <source>
        <dbReference type="ARBA" id="ARBA00064003"/>
    </source>
</evidence>
<dbReference type="PROSITE" id="PS50110">
    <property type="entry name" value="RESPONSE_REGULATORY"/>
    <property type="match status" value="2"/>
</dbReference>
<evidence type="ECO:0000256" key="6">
    <source>
        <dbReference type="ARBA" id="ARBA00022741"/>
    </source>
</evidence>
<dbReference type="GO" id="GO:0000155">
    <property type="term" value="F:phosphorelay sensor kinase activity"/>
    <property type="evidence" value="ECO:0007669"/>
    <property type="project" value="InterPro"/>
</dbReference>
<dbReference type="SUPFAM" id="SSF158472">
    <property type="entry name" value="HAMP domain-like"/>
    <property type="match status" value="1"/>
</dbReference>
<dbReference type="InterPro" id="IPR005467">
    <property type="entry name" value="His_kinase_dom"/>
</dbReference>
<comment type="subunit">
    <text evidence="10">At low DSF concentrations, interacts with RpfF.</text>
</comment>
<feature type="domain" description="Histidine kinase" evidence="15">
    <location>
        <begin position="296"/>
        <end position="517"/>
    </location>
</feature>
<dbReference type="CDD" id="cd06225">
    <property type="entry name" value="HAMP"/>
    <property type="match status" value="1"/>
</dbReference>
<dbReference type="InterPro" id="IPR001789">
    <property type="entry name" value="Sig_transdc_resp-reg_receiver"/>
</dbReference>
<dbReference type="Pfam" id="PF17152">
    <property type="entry name" value="CHASE8"/>
    <property type="match status" value="1"/>
</dbReference>
<feature type="domain" description="Response regulatory" evidence="16">
    <location>
        <begin position="536"/>
        <end position="654"/>
    </location>
</feature>
<protein>
    <recommendedName>
        <fullName evidence="11">Sensory/regulatory protein RpfC</fullName>
        <ecNumber evidence="3">2.7.13.3</ecNumber>
    </recommendedName>
</protein>
<dbReference type="CDD" id="cd16922">
    <property type="entry name" value="HATPase_EvgS-ArcB-TorS-like"/>
    <property type="match status" value="1"/>
</dbReference>
<keyword evidence="14" id="KW-0472">Membrane</keyword>
<dbReference type="CDD" id="cd17546">
    <property type="entry name" value="REC_hyHK_CKI1_RcsC-like"/>
    <property type="match status" value="2"/>
</dbReference>
<evidence type="ECO:0000256" key="13">
    <source>
        <dbReference type="SAM" id="Coils"/>
    </source>
</evidence>
<sequence length="798" mass="89083">MIDQQKSRFRRKLIATIMLTCALALALAATAFTTRDLLGRRQAMFDKLQLLAEMLAVNSSAPLVFQDAAAAEDNLAPLQVEPTILAAAIYDNRGRLFASFHPRNERPVKVPEIITRRGRNQQHLQAFANGMRLELYQPVKLDDAVVGTIYLQADLAPLNASVIWILLTGLLVMLVCLLVAYVLSNRLQGRLSRPLLGLVNTMKEISDQRDYTRRAEIDSDDEFSELVDCFNRMLVQIEEQDRRLAAHRDALEDEVMDRTEDLHRTNRRLEKSILELQKAKQQAEVANRAKSQFLANMSHEIRTPMVGILGMNELLTDSGLNPQQKSMAEAINASGEALLKILEELLDFSRIEAGKMTLKQDPFNLRQVLEDACFLLGEKAHKKGLDLACQIDNDIETKLIGDAGRIRQVVLNLVGNAIKFTGKGEVVLRAEREKVSGNRIWIKLQVADTGIGMDSNEQQIIFDPFIQVDNSNTRQYGGTGLGLTIVRQLVGMMGGEISLRSARGEGTVFTLRLPLEKPFDEDPGPHPSRRHFTGQRALVVEAHPASRQALADQLTLVGIQVELADSGNEVLPRLRHAAERDPFQLVLLSVDLPDMNGLDLAESIKQRPELAATRIILVSGKEPRIEASGGASFNTQLRKPVRFSQLQAVLSAVLPEERLVVKQPAPLSSGTAPPQYQARVLLVEDNLQTQNLVKMMLEAFGCRVDVAQNGRDALTMTEAIDYQMVFMDCQMPLMDGYETTRRLRAEGYRQPIIALTAKALQGDAEQCLEAGMDDYLSKPFKQQQLIDIFEKWLDSQES</sequence>
<dbReference type="EC" id="2.7.13.3" evidence="3"/>
<dbReference type="SUPFAM" id="SSF52172">
    <property type="entry name" value="CheY-like"/>
    <property type="match status" value="2"/>
</dbReference>
<feature type="modified residue" description="4-aspartylphosphate" evidence="12">
    <location>
        <position position="728"/>
    </location>
</feature>
<keyword evidence="4 12" id="KW-0597">Phosphoprotein</keyword>
<evidence type="ECO:0000256" key="2">
    <source>
        <dbReference type="ARBA" id="ARBA00004370"/>
    </source>
</evidence>
<dbReference type="CDD" id="cd00082">
    <property type="entry name" value="HisKA"/>
    <property type="match status" value="1"/>
</dbReference>
<proteinExistence type="predicted"/>
<evidence type="ECO:0000313" key="19">
    <source>
        <dbReference type="Proteomes" id="UP000193136"/>
    </source>
</evidence>
<dbReference type="PANTHER" id="PTHR45339">
    <property type="entry name" value="HYBRID SIGNAL TRANSDUCTION HISTIDINE KINASE J"/>
    <property type="match status" value="1"/>
</dbReference>
<evidence type="ECO:0000256" key="8">
    <source>
        <dbReference type="ARBA" id="ARBA00022840"/>
    </source>
</evidence>
<dbReference type="RefSeq" id="WP_085010485.1">
    <property type="nucleotide sequence ID" value="NZ_NAAD01000010.1"/>
</dbReference>
<dbReference type="SUPFAM" id="SSF47384">
    <property type="entry name" value="Homodimeric domain of signal transducing histidine kinase"/>
    <property type="match status" value="1"/>
</dbReference>
<dbReference type="InterPro" id="IPR033417">
    <property type="entry name" value="CHASE8"/>
</dbReference>
<keyword evidence="9" id="KW-0902">Two-component regulatory system</keyword>
<dbReference type="GO" id="GO:0016020">
    <property type="term" value="C:membrane"/>
    <property type="evidence" value="ECO:0007669"/>
    <property type="project" value="UniProtKB-SubCell"/>
</dbReference>
<comment type="catalytic activity">
    <reaction evidence="1">
        <text>ATP + protein L-histidine = ADP + protein N-phospho-L-histidine.</text>
        <dbReference type="EC" id="2.7.13.3"/>
    </reaction>
</comment>
<dbReference type="Gene3D" id="6.10.340.10">
    <property type="match status" value="1"/>
</dbReference>
<gene>
    <name evidence="18" type="ORF">B5V00_09175</name>
</gene>
<keyword evidence="13" id="KW-0175">Coiled coil</keyword>